<dbReference type="InterPro" id="IPR003728">
    <property type="entry name" value="Ribosome_maturation_RimP"/>
</dbReference>
<dbReference type="HAMAP" id="MF_01077">
    <property type="entry name" value="RimP"/>
    <property type="match status" value="1"/>
</dbReference>
<sequence length="382" mass="43852">MTLMRDRGRTDYKEGDVSFECPNHCQKKSNQCNQIVTGADRRWWVFIGDPRSSSVFAALQFVMMNPKLARSLLPFINRNIRTHLSSSPFAFHHNQHRFHHFQTHSTTMQNPNSSPSLCCHHAVNLSLKLSPSFDFYFASHSQYSTTTNASSEHDLQENLQKLSQSDSNDEVDPIDLWEEEDETEPEIGDGGDGGGVVLQNCPWGDRVLSIAQDVLLQFGDDIEIFAFKTSPRGYIYVRLDRLCNEYGCPSMEDIQSYSHEYKKKLDEAGAAGDIPSDLALEVSSPGADRLLRIPDDLQRFKTMAMRVKYVEHDDPRSSEKEGIFFLESVEMEYGSCVWRLADVKENRDPTSKGRPLTRKQKDWKLKLTYEMLKQVTLYLDYH</sequence>
<gene>
    <name evidence="3" type="ORF">E3N88_01929</name>
</gene>
<reference evidence="3 4" key="1">
    <citation type="submission" date="2019-05" db="EMBL/GenBank/DDBJ databases">
        <title>Mikania micrantha, genome provides insights into the molecular mechanism of rapid growth.</title>
        <authorList>
            <person name="Liu B."/>
        </authorList>
    </citation>
    <scope>NUCLEOTIDE SEQUENCE [LARGE SCALE GENOMIC DNA]</scope>
    <source>
        <strain evidence="3">NLD-2019</strain>
        <tissue evidence="3">Leaf</tissue>
    </source>
</reference>
<feature type="region of interest" description="Disordered" evidence="1">
    <location>
        <begin position="147"/>
        <end position="171"/>
    </location>
</feature>
<dbReference type="OrthoDB" id="1100432at2759"/>
<dbReference type="PANTHER" id="PTHR34544">
    <property type="entry name" value="OSJNBA0006B20.18 PROTEIN"/>
    <property type="match status" value="1"/>
</dbReference>
<protein>
    <recommendedName>
        <fullName evidence="2">DUF7912 domain-containing protein</fullName>
    </recommendedName>
</protein>
<accession>A0A5N6Q2W0</accession>
<dbReference type="InterPro" id="IPR057234">
    <property type="entry name" value="DUF7912"/>
</dbReference>
<evidence type="ECO:0000259" key="2">
    <source>
        <dbReference type="Pfam" id="PF25498"/>
    </source>
</evidence>
<name>A0A5N6Q2W0_9ASTR</name>
<dbReference type="GO" id="GO:0042274">
    <property type="term" value="P:ribosomal small subunit biogenesis"/>
    <property type="evidence" value="ECO:0007669"/>
    <property type="project" value="InterPro"/>
</dbReference>
<comment type="caution">
    <text evidence="3">The sequence shown here is derived from an EMBL/GenBank/DDBJ whole genome shotgun (WGS) entry which is preliminary data.</text>
</comment>
<organism evidence="3 4">
    <name type="scientific">Mikania micrantha</name>
    <name type="common">bitter vine</name>
    <dbReference type="NCBI Taxonomy" id="192012"/>
    <lineage>
        <taxon>Eukaryota</taxon>
        <taxon>Viridiplantae</taxon>
        <taxon>Streptophyta</taxon>
        <taxon>Embryophyta</taxon>
        <taxon>Tracheophyta</taxon>
        <taxon>Spermatophyta</taxon>
        <taxon>Magnoliopsida</taxon>
        <taxon>eudicotyledons</taxon>
        <taxon>Gunneridae</taxon>
        <taxon>Pentapetalae</taxon>
        <taxon>asterids</taxon>
        <taxon>campanulids</taxon>
        <taxon>Asterales</taxon>
        <taxon>Asteraceae</taxon>
        <taxon>Asteroideae</taxon>
        <taxon>Heliantheae alliance</taxon>
        <taxon>Eupatorieae</taxon>
        <taxon>Mikania</taxon>
    </lineage>
</organism>
<proteinExistence type="inferred from homology"/>
<keyword evidence="4" id="KW-1185">Reference proteome</keyword>
<feature type="domain" description="DUF7912" evidence="2">
    <location>
        <begin position="290"/>
        <end position="378"/>
    </location>
</feature>
<evidence type="ECO:0000256" key="1">
    <source>
        <dbReference type="SAM" id="MobiDB-lite"/>
    </source>
</evidence>
<feature type="compositionally biased region" description="Polar residues" evidence="1">
    <location>
        <begin position="157"/>
        <end position="166"/>
    </location>
</feature>
<evidence type="ECO:0000313" key="4">
    <source>
        <dbReference type="Proteomes" id="UP000326396"/>
    </source>
</evidence>
<dbReference type="EMBL" id="SZYD01000001">
    <property type="protein sequence ID" value="KAD7478793.1"/>
    <property type="molecule type" value="Genomic_DNA"/>
</dbReference>
<dbReference type="AlphaFoldDB" id="A0A5N6Q2W0"/>
<dbReference type="Pfam" id="PF25498">
    <property type="entry name" value="DUF7912"/>
    <property type="match status" value="1"/>
</dbReference>
<dbReference type="PANTHER" id="PTHR34544:SF3">
    <property type="entry name" value="OS07G0155200 PROTEIN"/>
    <property type="match status" value="1"/>
</dbReference>
<dbReference type="Proteomes" id="UP000326396">
    <property type="component" value="Linkage Group LG1"/>
</dbReference>
<evidence type="ECO:0000313" key="3">
    <source>
        <dbReference type="EMBL" id="KAD7478793.1"/>
    </source>
</evidence>